<reference evidence="3 4" key="1">
    <citation type="submission" date="2014-02" db="EMBL/GenBank/DDBJ databases">
        <title>The small core and large imbalanced accessory genome model reveals a collaborative survival strategy of Sorangium cellulosum strains in nature.</title>
        <authorList>
            <person name="Han K."/>
            <person name="Peng R."/>
            <person name="Blom J."/>
            <person name="Li Y.-Z."/>
        </authorList>
    </citation>
    <scope>NUCLEOTIDE SEQUENCE [LARGE SCALE GENOMIC DNA]</scope>
    <source>
        <strain evidence="3 4">So0157-18</strain>
    </source>
</reference>
<proteinExistence type="predicted"/>
<feature type="domain" description="Transposase for insertion sequence element IS21-like C-terminal" evidence="2">
    <location>
        <begin position="86"/>
        <end position="156"/>
    </location>
</feature>
<organism evidence="3 4">
    <name type="scientific">Sorangium cellulosum</name>
    <name type="common">Polyangium cellulosum</name>
    <dbReference type="NCBI Taxonomy" id="56"/>
    <lineage>
        <taxon>Bacteria</taxon>
        <taxon>Pseudomonadati</taxon>
        <taxon>Myxococcota</taxon>
        <taxon>Polyangia</taxon>
        <taxon>Polyangiales</taxon>
        <taxon>Polyangiaceae</taxon>
        <taxon>Sorangium</taxon>
    </lineage>
</organism>
<protein>
    <recommendedName>
        <fullName evidence="5">Transposase</fullName>
    </recommendedName>
</protein>
<gene>
    <name evidence="3" type="ORF">BE04_10390</name>
</gene>
<evidence type="ECO:0008006" key="5">
    <source>
        <dbReference type="Google" id="ProtNLM"/>
    </source>
</evidence>
<sequence length="370" mass="40798">MGALPLRAAPRRPVARGNEKGRVERAIRYIREAFFEARSYADLGDLNRQATEWTTSVALDRSWVEDRARTVRQAFDDEHSVLLRHPDTPFPAHERVEVEVGKTPYARFDLNDYSVPHDRTSRTLVVLADLDQARIADGNEIVATHVRSWDRGQAVVRGHTVRFSTASDMLADRAAQESSAALARRLHRYRLPALLCIDEVGYLSYDSRYADLLFEVVTGVALFMVAVAGAACGGGDNLFQTGSGAANSSGDGSGGSGNDFGSGGPGAHQYCGQLCKNANCQAIFSFTLAQDEIPVPVGLQLYLPEEWVNDLYRRRRVGVPDNVIFRPKWKAALEEVARVVRTSPAVMHWTSAFQAVLGSMNRREGSSLEM</sequence>
<dbReference type="Pfam" id="PF22483">
    <property type="entry name" value="Mu-transpos_C_2"/>
    <property type="match status" value="1"/>
</dbReference>
<dbReference type="Proteomes" id="UP000075604">
    <property type="component" value="Unassembled WGS sequence"/>
</dbReference>
<dbReference type="Gene3D" id="3.40.50.300">
    <property type="entry name" value="P-loop containing nucleotide triphosphate hydrolases"/>
    <property type="match status" value="1"/>
</dbReference>
<dbReference type="Pfam" id="PF13546">
    <property type="entry name" value="DDE_5"/>
    <property type="match status" value="1"/>
</dbReference>
<comment type="caution">
    <text evidence="3">The sequence shown here is derived from an EMBL/GenBank/DDBJ whole genome shotgun (WGS) entry which is preliminary data.</text>
</comment>
<dbReference type="AlphaFoldDB" id="A0A150PGH4"/>
<dbReference type="InterPro" id="IPR054353">
    <property type="entry name" value="IstA-like_C"/>
</dbReference>
<accession>A0A150PGH4</accession>
<evidence type="ECO:0000313" key="3">
    <source>
        <dbReference type="EMBL" id="KYF54746.1"/>
    </source>
</evidence>
<dbReference type="PANTHER" id="PTHR35004">
    <property type="entry name" value="TRANSPOSASE RV3428C-RELATED"/>
    <property type="match status" value="1"/>
</dbReference>
<name>A0A150PGH4_SORCE</name>
<dbReference type="InterPro" id="IPR038721">
    <property type="entry name" value="IS701-like_DDE_dom"/>
</dbReference>
<evidence type="ECO:0000259" key="2">
    <source>
        <dbReference type="Pfam" id="PF22483"/>
    </source>
</evidence>
<dbReference type="EMBL" id="JELX01002636">
    <property type="protein sequence ID" value="KYF54746.1"/>
    <property type="molecule type" value="Genomic_DNA"/>
</dbReference>
<feature type="domain" description="Transposase IS701-like DDE" evidence="1">
    <location>
        <begin position="266"/>
        <end position="344"/>
    </location>
</feature>
<evidence type="ECO:0000259" key="1">
    <source>
        <dbReference type="Pfam" id="PF13546"/>
    </source>
</evidence>
<evidence type="ECO:0000313" key="4">
    <source>
        <dbReference type="Proteomes" id="UP000075604"/>
    </source>
</evidence>
<dbReference type="InterPro" id="IPR027417">
    <property type="entry name" value="P-loop_NTPase"/>
</dbReference>
<dbReference type="GO" id="GO:0005524">
    <property type="term" value="F:ATP binding"/>
    <property type="evidence" value="ECO:0007669"/>
    <property type="project" value="InterPro"/>
</dbReference>